<evidence type="ECO:0000313" key="1">
    <source>
        <dbReference type="EMBL" id="KAI9900984.1"/>
    </source>
</evidence>
<dbReference type="EMBL" id="CM047943">
    <property type="protein sequence ID" value="KAI9900984.1"/>
    <property type="molecule type" value="Genomic_DNA"/>
</dbReference>
<proteinExistence type="predicted"/>
<gene>
    <name evidence="1" type="ORF">N3K66_005246</name>
</gene>
<evidence type="ECO:0000313" key="2">
    <source>
        <dbReference type="Proteomes" id="UP001163324"/>
    </source>
</evidence>
<sequence>MSIESDPILGYRSFNLTSRVHKEAYAAISPSRPELSQAGKTVLVTGASGGIGLEIARSFGVAGAAKVILTGSHQGRIQDATESLQKDDHGGTIFEGRICDVKDPTSIDSLWDDLEAAGIRVDVLVLNALAPSPRRKLLQLGWKQGWADWEANVRSNYHFTDRFHNHARPDTSKRYICNVSTSAIHDWKSTDSAPNYGLTKNAGTLLMQQVAREVAVSDTQIISFHPGAILTPGAQKLGLNETSLHWDNSMNMARRKLLEFY</sequence>
<organism evidence="1 2">
    <name type="scientific">Trichothecium roseum</name>
    <dbReference type="NCBI Taxonomy" id="47278"/>
    <lineage>
        <taxon>Eukaryota</taxon>
        <taxon>Fungi</taxon>
        <taxon>Dikarya</taxon>
        <taxon>Ascomycota</taxon>
        <taxon>Pezizomycotina</taxon>
        <taxon>Sordariomycetes</taxon>
        <taxon>Hypocreomycetidae</taxon>
        <taxon>Hypocreales</taxon>
        <taxon>Hypocreales incertae sedis</taxon>
        <taxon>Trichothecium</taxon>
    </lineage>
</organism>
<protein>
    <submittedName>
        <fullName evidence="1">Uncharacterized protein</fullName>
    </submittedName>
</protein>
<keyword evidence="2" id="KW-1185">Reference proteome</keyword>
<accession>A0ACC0V3F2</accession>
<dbReference type="Proteomes" id="UP001163324">
    <property type="component" value="Chromosome 4"/>
</dbReference>
<comment type="caution">
    <text evidence="1">The sequence shown here is derived from an EMBL/GenBank/DDBJ whole genome shotgun (WGS) entry which is preliminary data.</text>
</comment>
<reference evidence="1" key="1">
    <citation type="submission" date="2022-10" db="EMBL/GenBank/DDBJ databases">
        <title>Complete Genome of Trichothecium roseum strain YXFP-22015, a Plant Pathogen Isolated from Citrus.</title>
        <authorList>
            <person name="Wang Y."/>
            <person name="Zhu L."/>
        </authorList>
    </citation>
    <scope>NUCLEOTIDE SEQUENCE</scope>
    <source>
        <strain evidence="1">YXFP-22015</strain>
    </source>
</reference>
<name>A0ACC0V3F2_9HYPO</name>